<dbReference type="Gene3D" id="1.10.3210.10">
    <property type="entry name" value="Hypothetical protein af1432"/>
    <property type="match status" value="1"/>
</dbReference>
<evidence type="ECO:0000313" key="3">
    <source>
        <dbReference type="Proteomes" id="UP000245921"/>
    </source>
</evidence>
<keyword evidence="3" id="KW-1185">Reference proteome</keyword>
<organism evidence="2 3">
    <name type="scientific">Oceanotoga teriensis</name>
    <dbReference type="NCBI Taxonomy" id="515440"/>
    <lineage>
        <taxon>Bacteria</taxon>
        <taxon>Thermotogati</taxon>
        <taxon>Thermotogota</taxon>
        <taxon>Thermotogae</taxon>
        <taxon>Petrotogales</taxon>
        <taxon>Petrotogaceae</taxon>
        <taxon>Oceanotoga</taxon>
    </lineage>
</organism>
<feature type="domain" description="HD-GYP" evidence="1">
    <location>
        <begin position="153"/>
        <end position="344"/>
    </location>
</feature>
<evidence type="ECO:0000259" key="1">
    <source>
        <dbReference type="PROSITE" id="PS51832"/>
    </source>
</evidence>
<name>A0AA45HJ94_9BACT</name>
<dbReference type="SMART" id="SM00471">
    <property type="entry name" value="HDc"/>
    <property type="match status" value="1"/>
</dbReference>
<dbReference type="RefSeq" id="WP_109604147.1">
    <property type="nucleotide sequence ID" value="NZ_JAMHJO010000009.1"/>
</dbReference>
<reference evidence="2 3" key="1">
    <citation type="submission" date="2018-05" db="EMBL/GenBank/DDBJ databases">
        <title>Genomic Encyclopedia of Type Strains, Phase IV (KMG-IV): sequencing the most valuable type-strain genomes for metagenomic binning, comparative biology and taxonomic classification.</title>
        <authorList>
            <person name="Goeker M."/>
        </authorList>
    </citation>
    <scope>NUCLEOTIDE SEQUENCE [LARGE SCALE GENOMIC DNA]</scope>
    <source>
        <strain evidence="2 3">DSM 24906</strain>
    </source>
</reference>
<sequence>MSNELEKLFFELSSELVPNVIKGMIALKNEDEYVEIKSYDGIKNSINYELSGISFEISTLEKNFEEYDDFYIKEIDVEKFKYQYWWAFHDIKAEKVYIYIKKIYKPLINEREEMAIMVYLFFEDISDIMNQSIERVFIELTDYIYQYHKTFTKKDLIEKFLNNFIRLTKISDSDIYNHSLRVADIATIISKAMPLNQEQTNLIRNAAIIHDIGKLWQKTGMLENNIEKTENETNKMYLEKLEEIFLGNNFMNNIVKIAKLIYERENGTGPYGLRGPEIPIEAKILSVSNAFDSTMSKIDKPNPLQYSLSNLKYMVESNLLSERVVEVATKILPTFYGGIRNLDIFSSMGYGREVYIQDKYEKEKLHKALINSSMGNILNIKFVEKDLDLKTGTEIEFVLDIGGIVEDYNAKIISKSKENYTILIESKSSKNSKLVRIVWYKNVNIFKIDSKVDLKNLKINPEKSYTGVMRVIGGSSLNFSSENEFRAGQILLLNFEYKGENVNIIGIIKSITYEKSFNNYFLEYLDMGEKHTSAIYRAIFKRQIDLRMKNNSIGGEEI</sequence>
<dbReference type="CDD" id="cd00077">
    <property type="entry name" value="HDc"/>
    <property type="match status" value="1"/>
</dbReference>
<accession>A0AA45HJ94</accession>
<comment type="caution">
    <text evidence="2">The sequence shown here is derived from an EMBL/GenBank/DDBJ whole genome shotgun (WGS) entry which is preliminary data.</text>
</comment>
<evidence type="ECO:0000313" key="2">
    <source>
        <dbReference type="EMBL" id="PWJ95605.1"/>
    </source>
</evidence>
<dbReference type="PANTHER" id="PTHR45228:SF4">
    <property type="entry name" value="LIPOPROTEIN"/>
    <property type="match status" value="1"/>
</dbReference>
<dbReference type="Proteomes" id="UP000245921">
    <property type="component" value="Unassembled WGS sequence"/>
</dbReference>
<dbReference type="EMBL" id="QGGI01000004">
    <property type="protein sequence ID" value="PWJ95605.1"/>
    <property type="molecule type" value="Genomic_DNA"/>
</dbReference>
<dbReference type="SUPFAM" id="SSF109604">
    <property type="entry name" value="HD-domain/PDEase-like"/>
    <property type="match status" value="1"/>
</dbReference>
<proteinExistence type="predicted"/>
<dbReference type="AlphaFoldDB" id="A0AA45HJ94"/>
<dbReference type="InterPro" id="IPR052020">
    <property type="entry name" value="Cyclic_di-GMP/3'3'-cGAMP_PDE"/>
</dbReference>
<protein>
    <submittedName>
        <fullName evidence="2">HD domain-containing protein</fullName>
    </submittedName>
</protein>
<dbReference type="Pfam" id="PF13487">
    <property type="entry name" value="HD_5"/>
    <property type="match status" value="1"/>
</dbReference>
<dbReference type="PROSITE" id="PS51832">
    <property type="entry name" value="HD_GYP"/>
    <property type="match status" value="1"/>
</dbReference>
<dbReference type="InterPro" id="IPR003607">
    <property type="entry name" value="HD/PDEase_dom"/>
</dbReference>
<dbReference type="PANTHER" id="PTHR45228">
    <property type="entry name" value="CYCLIC DI-GMP PHOSPHODIESTERASE TM_0186-RELATED"/>
    <property type="match status" value="1"/>
</dbReference>
<gene>
    <name evidence="2" type="ORF">C7380_10419</name>
</gene>
<dbReference type="InterPro" id="IPR037522">
    <property type="entry name" value="HD_GYP_dom"/>
</dbReference>